<dbReference type="AlphaFoldDB" id="A0A368Y3J9"/>
<organism evidence="2 3">
    <name type="scientific">Pseudorhodoferax soli</name>
    <dbReference type="NCBI Taxonomy" id="545864"/>
    <lineage>
        <taxon>Bacteria</taxon>
        <taxon>Pseudomonadati</taxon>
        <taxon>Pseudomonadota</taxon>
        <taxon>Betaproteobacteria</taxon>
        <taxon>Burkholderiales</taxon>
        <taxon>Comamonadaceae</taxon>
    </lineage>
</organism>
<feature type="transmembrane region" description="Helical" evidence="1">
    <location>
        <begin position="43"/>
        <end position="63"/>
    </location>
</feature>
<keyword evidence="1" id="KW-0812">Transmembrane</keyword>
<proteinExistence type="predicted"/>
<gene>
    <name evidence="2" type="ORF">DES41_102253</name>
</gene>
<evidence type="ECO:0000313" key="2">
    <source>
        <dbReference type="EMBL" id="RCW73936.1"/>
    </source>
</evidence>
<accession>A0A368Y3J9</accession>
<protein>
    <recommendedName>
        <fullName evidence="4">Toxin CptA</fullName>
    </recommendedName>
</protein>
<reference evidence="2 3" key="1">
    <citation type="submission" date="2018-07" db="EMBL/GenBank/DDBJ databases">
        <title>Genomic Encyclopedia of Type Strains, Phase IV (KMG-IV): sequencing the most valuable type-strain genomes for metagenomic binning, comparative biology and taxonomic classification.</title>
        <authorList>
            <person name="Goeker M."/>
        </authorList>
    </citation>
    <scope>NUCLEOTIDE SEQUENCE [LARGE SCALE GENOMIC DNA]</scope>
    <source>
        <strain evidence="2 3">DSM 21634</strain>
    </source>
</reference>
<evidence type="ECO:0000313" key="3">
    <source>
        <dbReference type="Proteomes" id="UP000252884"/>
    </source>
</evidence>
<sequence>MHSAPAVRFPVPRSARAGRALAWMCLAPAAPCLYGWASGLPAAALAAIGASWLLAAAVIFLQWRGMRAGQLRWDGQAWWWLPDDAAQADEHAVSVALHLDLQSAVLVRMTGAPGRVQWRWLACVAAPSRWRDLRRALYQRSLAPSTVPEPHP</sequence>
<keyword evidence="1" id="KW-1133">Transmembrane helix</keyword>
<dbReference type="Proteomes" id="UP000252884">
    <property type="component" value="Unassembled WGS sequence"/>
</dbReference>
<evidence type="ECO:0000256" key="1">
    <source>
        <dbReference type="SAM" id="Phobius"/>
    </source>
</evidence>
<feature type="transmembrane region" description="Helical" evidence="1">
    <location>
        <begin position="20"/>
        <end position="37"/>
    </location>
</feature>
<name>A0A368Y3J9_9BURK</name>
<comment type="caution">
    <text evidence="2">The sequence shown here is derived from an EMBL/GenBank/DDBJ whole genome shotgun (WGS) entry which is preliminary data.</text>
</comment>
<keyword evidence="3" id="KW-1185">Reference proteome</keyword>
<dbReference type="RefSeq" id="WP_211332929.1">
    <property type="nucleotide sequence ID" value="NZ_QPJK01000002.1"/>
</dbReference>
<keyword evidence="1" id="KW-0472">Membrane</keyword>
<evidence type="ECO:0008006" key="4">
    <source>
        <dbReference type="Google" id="ProtNLM"/>
    </source>
</evidence>
<dbReference type="EMBL" id="QPJK01000002">
    <property type="protein sequence ID" value="RCW73936.1"/>
    <property type="molecule type" value="Genomic_DNA"/>
</dbReference>